<protein>
    <submittedName>
        <fullName evidence="1">Uncharacterized protein</fullName>
    </submittedName>
</protein>
<evidence type="ECO:0000313" key="2">
    <source>
        <dbReference type="Proteomes" id="UP001256588"/>
    </source>
</evidence>
<dbReference type="EMBL" id="JAVDWO010000007">
    <property type="protein sequence ID" value="MDR7193347.1"/>
    <property type="molecule type" value="Genomic_DNA"/>
</dbReference>
<accession>A0ABU1XX59</accession>
<sequence>MAAKATIQDITDAGFRQEQFGTPDERENDSWAEEGGYLDRLLVRASAWAIGRFGAGYVDVVAPSALFEHLRAAELCWVSAQLWNRRAGFIDSNAATSRDDMSYLNRREYEAQAERAMECAESYICLALGDRSPGSAVVMTHVVTGPFVSTRGARCG</sequence>
<proteinExistence type="predicted"/>
<organism evidence="1 2">
    <name type="scientific">Luteimonas terrae</name>
    <dbReference type="NCBI Taxonomy" id="1530191"/>
    <lineage>
        <taxon>Bacteria</taxon>
        <taxon>Pseudomonadati</taxon>
        <taxon>Pseudomonadota</taxon>
        <taxon>Gammaproteobacteria</taxon>
        <taxon>Lysobacterales</taxon>
        <taxon>Lysobacteraceae</taxon>
        <taxon>Luteimonas</taxon>
    </lineage>
</organism>
<keyword evidence="2" id="KW-1185">Reference proteome</keyword>
<reference evidence="1 2" key="1">
    <citation type="submission" date="2023-07" db="EMBL/GenBank/DDBJ databases">
        <title>Sorghum-associated microbial communities from plants grown in Nebraska, USA.</title>
        <authorList>
            <person name="Schachtman D."/>
        </authorList>
    </citation>
    <scope>NUCLEOTIDE SEQUENCE [LARGE SCALE GENOMIC DNA]</scope>
    <source>
        <strain evidence="1 2">4099</strain>
    </source>
</reference>
<evidence type="ECO:0000313" key="1">
    <source>
        <dbReference type="EMBL" id="MDR7193347.1"/>
    </source>
</evidence>
<comment type="caution">
    <text evidence="1">The sequence shown here is derived from an EMBL/GenBank/DDBJ whole genome shotgun (WGS) entry which is preliminary data.</text>
</comment>
<dbReference type="Proteomes" id="UP001256588">
    <property type="component" value="Unassembled WGS sequence"/>
</dbReference>
<name>A0ABU1XX59_9GAMM</name>
<dbReference type="RefSeq" id="WP_310235439.1">
    <property type="nucleotide sequence ID" value="NZ_JAVDWO010000007.1"/>
</dbReference>
<gene>
    <name evidence="1" type="ORF">J2W68_002081</name>
</gene>